<gene>
    <name evidence="3" type="ORF">D915_005824</name>
</gene>
<dbReference type="Gene3D" id="1.20.190.20">
    <property type="entry name" value="14-3-3 domain"/>
    <property type="match status" value="1"/>
</dbReference>
<accession>A0A2H1C8V4</accession>
<comment type="similarity">
    <text evidence="1">Belongs to the 14-3-3 family.</text>
</comment>
<proteinExistence type="inferred from homology"/>
<dbReference type="InterPro" id="IPR036815">
    <property type="entry name" value="14-3-3_dom_sf"/>
</dbReference>
<dbReference type="AlphaFoldDB" id="A0A2H1C8V4"/>
<keyword evidence="4" id="KW-1185">Reference proteome</keyword>
<dbReference type="Proteomes" id="UP000230066">
    <property type="component" value="Unassembled WGS sequence"/>
</dbReference>
<dbReference type="InterPro" id="IPR023410">
    <property type="entry name" value="14-3-3_domain"/>
</dbReference>
<dbReference type="EMBL" id="JXXN02002172">
    <property type="protein sequence ID" value="THD23390.1"/>
    <property type="molecule type" value="Genomic_DNA"/>
</dbReference>
<dbReference type="Pfam" id="PF00244">
    <property type="entry name" value="14-3-3"/>
    <property type="match status" value="1"/>
</dbReference>
<feature type="domain" description="14-3-3" evidence="2">
    <location>
        <begin position="95"/>
        <end position="223"/>
    </location>
</feature>
<evidence type="ECO:0000313" key="4">
    <source>
        <dbReference type="Proteomes" id="UP000230066"/>
    </source>
</evidence>
<organism evidence="3 4">
    <name type="scientific">Fasciola hepatica</name>
    <name type="common">Liver fluke</name>
    <dbReference type="NCBI Taxonomy" id="6192"/>
    <lineage>
        <taxon>Eukaryota</taxon>
        <taxon>Metazoa</taxon>
        <taxon>Spiralia</taxon>
        <taxon>Lophotrochozoa</taxon>
        <taxon>Platyhelminthes</taxon>
        <taxon>Trematoda</taxon>
        <taxon>Digenea</taxon>
        <taxon>Plagiorchiida</taxon>
        <taxon>Echinostomata</taxon>
        <taxon>Echinostomatoidea</taxon>
        <taxon>Fasciolidae</taxon>
        <taxon>Fasciola</taxon>
    </lineage>
</organism>
<sequence length="239" mass="28574">MGEFIWRLIYIFCCFLLLFESEDRGEQNQIAGNTVIEQKRKRLLREVTLAEDERRDLNYDLFQLAILTENETRKIKACYEKLVSSLRVIILHSPTDEKKEIYKSKMRDYCEEFIEMVDHRIAPHFWVATSIKGHFLRLKADYLRYLFEIHPKCGIYQVRAHNAYTEAKAFFTQNHLTKTVEWYRLRLNYAALLYLDGFPTAAMFICQQLLKSTKSKLIDTTMEQRIRRNVEFFKRACLG</sequence>
<protein>
    <recommendedName>
        <fullName evidence="2">14-3-3 domain-containing protein</fullName>
    </recommendedName>
</protein>
<reference evidence="3" key="1">
    <citation type="submission" date="2019-03" db="EMBL/GenBank/DDBJ databases">
        <title>Improved annotation for the trematode Fasciola hepatica.</title>
        <authorList>
            <person name="Choi Y.-J."/>
            <person name="Martin J."/>
            <person name="Mitreva M."/>
        </authorList>
    </citation>
    <scope>NUCLEOTIDE SEQUENCE [LARGE SCALE GENOMIC DNA]</scope>
</reference>
<comment type="caution">
    <text evidence="3">The sequence shown here is derived from an EMBL/GenBank/DDBJ whole genome shotgun (WGS) entry which is preliminary data.</text>
</comment>
<evidence type="ECO:0000313" key="3">
    <source>
        <dbReference type="EMBL" id="THD23390.1"/>
    </source>
</evidence>
<name>A0A2H1C8V4_FASHE</name>
<evidence type="ECO:0000256" key="1">
    <source>
        <dbReference type="ARBA" id="ARBA00006141"/>
    </source>
</evidence>
<evidence type="ECO:0000259" key="2">
    <source>
        <dbReference type="Pfam" id="PF00244"/>
    </source>
</evidence>
<dbReference type="SUPFAM" id="SSF48445">
    <property type="entry name" value="14-3-3 protein"/>
    <property type="match status" value="1"/>
</dbReference>